<feature type="chain" id="PRO_5046028871" evidence="1">
    <location>
        <begin position="26"/>
        <end position="164"/>
    </location>
</feature>
<keyword evidence="1" id="KW-0732">Signal</keyword>
<gene>
    <name evidence="2" type="ORF">GGD45_003722</name>
</gene>
<dbReference type="Proteomes" id="UP000526625">
    <property type="component" value="Unassembled WGS sequence"/>
</dbReference>
<evidence type="ECO:0000313" key="2">
    <source>
        <dbReference type="EMBL" id="MBB6493296.1"/>
    </source>
</evidence>
<reference evidence="2 3" key="1">
    <citation type="submission" date="2020-08" db="EMBL/GenBank/DDBJ databases">
        <title>Genomic Encyclopedia of Type Strains, Phase IV (KMG-V): Genome sequencing to study the core and pangenomes of soil and plant-associated prokaryotes.</title>
        <authorList>
            <person name="Whitman W."/>
        </authorList>
    </citation>
    <scope>NUCLEOTIDE SEQUENCE [LARGE SCALE GENOMIC DNA]</scope>
    <source>
        <strain evidence="2 3">SEMIA 4059</strain>
    </source>
</reference>
<accession>A0ABR6R2D7</accession>
<comment type="caution">
    <text evidence="2">The sequence shown here is derived from an EMBL/GenBank/DDBJ whole genome shotgun (WGS) entry which is preliminary data.</text>
</comment>
<name>A0ABR6R2D7_RHITR</name>
<protein>
    <submittedName>
        <fullName evidence="2">Uncharacterized protein</fullName>
    </submittedName>
</protein>
<evidence type="ECO:0000313" key="3">
    <source>
        <dbReference type="Proteomes" id="UP000526625"/>
    </source>
</evidence>
<dbReference type="EMBL" id="JACHBF010000010">
    <property type="protein sequence ID" value="MBB6493296.1"/>
    <property type="molecule type" value="Genomic_DNA"/>
</dbReference>
<proteinExistence type="predicted"/>
<organism evidence="2 3">
    <name type="scientific">Rhizobium tropici</name>
    <dbReference type="NCBI Taxonomy" id="398"/>
    <lineage>
        <taxon>Bacteria</taxon>
        <taxon>Pseudomonadati</taxon>
        <taxon>Pseudomonadota</taxon>
        <taxon>Alphaproteobacteria</taxon>
        <taxon>Hyphomicrobiales</taxon>
        <taxon>Rhizobiaceae</taxon>
        <taxon>Rhizobium/Agrobacterium group</taxon>
        <taxon>Rhizobium</taxon>
    </lineage>
</organism>
<keyword evidence="3" id="KW-1185">Reference proteome</keyword>
<evidence type="ECO:0000256" key="1">
    <source>
        <dbReference type="SAM" id="SignalP"/>
    </source>
</evidence>
<dbReference type="RefSeq" id="WP_015343300.1">
    <property type="nucleotide sequence ID" value="NZ_JAADZA010000009.1"/>
</dbReference>
<sequence>MQITWRPVFLVSTTFLCVTAFQAQGQTNGQKWSKDPSSQCEFVSPVSLSAGPTYWVGECTANRASGFGMLRRRDGNQAGPAFYGEMRAGVPTIGVIDNEGYRVGRFKNGDIGDDAELEFQVRIDAFEAAVKAAREVGSRYAKQGNQVSAHLYEGVAKQLEEQIE</sequence>
<feature type="signal peptide" evidence="1">
    <location>
        <begin position="1"/>
        <end position="25"/>
    </location>
</feature>